<proteinExistence type="predicted"/>
<keyword evidence="1" id="KW-0472">Membrane</keyword>
<gene>
    <name evidence="3" type="ORF">GKD88_03930</name>
    <name evidence="2" type="ORF">GKE08_05200</name>
</gene>
<dbReference type="Proteomes" id="UP000480929">
    <property type="component" value="Unassembled WGS sequence"/>
</dbReference>
<evidence type="ECO:0000313" key="2">
    <source>
        <dbReference type="EMBL" id="MSA88718.1"/>
    </source>
</evidence>
<protein>
    <submittedName>
        <fullName evidence="2">Uncharacterized protein</fullName>
    </submittedName>
</protein>
<dbReference type="RefSeq" id="WP_154238221.1">
    <property type="nucleotide sequence ID" value="NZ_CALJPI010000259.1"/>
</dbReference>
<evidence type="ECO:0000313" key="5">
    <source>
        <dbReference type="Proteomes" id="UP000480929"/>
    </source>
</evidence>
<dbReference type="AlphaFoldDB" id="A0A6N7S5E3"/>
<name>A0A6N7S5E3_9FIRM</name>
<evidence type="ECO:0000256" key="1">
    <source>
        <dbReference type="SAM" id="Phobius"/>
    </source>
</evidence>
<sequence>MKKGSHLKVLIYFPLALIIVLLGIYRIKEEFSLPRQYGEGLNRAKPKHEMDEYKSYLLNLRKDLYFEDWDYDLILYPENQAYAAIVIPKSRLDQFMDKEMTNSDRYNLYGILNSLTYSSFFHNKLDPIFSSTIGDETQYKFHIIFSHSATLESEIVDNNEKSIMNSVLSENNFAVFISLLIDKKTLAPTINTEELYNSLFLEIKEMFGELPHCYFSLSAATTDKLEEYRYTDFVKGLFEDENSDFYESIWKKP</sequence>
<feature type="transmembrane region" description="Helical" evidence="1">
    <location>
        <begin position="9"/>
        <end position="27"/>
    </location>
</feature>
<accession>A0A6N7S5E3</accession>
<dbReference type="Proteomes" id="UP000433575">
    <property type="component" value="Unassembled WGS sequence"/>
</dbReference>
<keyword evidence="1" id="KW-0812">Transmembrane</keyword>
<evidence type="ECO:0000313" key="3">
    <source>
        <dbReference type="EMBL" id="MSC32265.1"/>
    </source>
</evidence>
<organism evidence="2 4">
    <name type="scientific">Holdemania massiliensis</name>
    <dbReference type="NCBI Taxonomy" id="1468449"/>
    <lineage>
        <taxon>Bacteria</taxon>
        <taxon>Bacillati</taxon>
        <taxon>Bacillota</taxon>
        <taxon>Erysipelotrichia</taxon>
        <taxon>Erysipelotrichales</taxon>
        <taxon>Erysipelotrichaceae</taxon>
        <taxon>Holdemania</taxon>
    </lineage>
</organism>
<reference evidence="4 5" key="1">
    <citation type="journal article" date="2019" name="Nat. Med.">
        <title>A library of human gut bacterial isolates paired with longitudinal multiomics data enables mechanistic microbiome research.</title>
        <authorList>
            <person name="Poyet M."/>
            <person name="Groussin M."/>
            <person name="Gibbons S.M."/>
            <person name="Avila-Pacheco J."/>
            <person name="Jiang X."/>
            <person name="Kearney S.M."/>
            <person name="Perrotta A.R."/>
            <person name="Berdy B."/>
            <person name="Zhao S."/>
            <person name="Lieberman T.D."/>
            <person name="Swanson P.K."/>
            <person name="Smith M."/>
            <person name="Roesemann S."/>
            <person name="Alexander J.E."/>
            <person name="Rich S.A."/>
            <person name="Livny J."/>
            <person name="Vlamakis H."/>
            <person name="Clish C."/>
            <person name="Bullock K."/>
            <person name="Deik A."/>
            <person name="Scott J."/>
            <person name="Pierce K.A."/>
            <person name="Xavier R.J."/>
            <person name="Alm E.J."/>
        </authorList>
    </citation>
    <scope>NUCLEOTIDE SEQUENCE [LARGE SCALE GENOMIC DNA]</scope>
    <source>
        <strain evidence="2 4">BIOML-A4</strain>
        <strain evidence="3 5">BIOML-A5</strain>
    </source>
</reference>
<keyword evidence="1" id="KW-1133">Transmembrane helix</keyword>
<evidence type="ECO:0000313" key="4">
    <source>
        <dbReference type="Proteomes" id="UP000433575"/>
    </source>
</evidence>
<dbReference type="EMBL" id="WKPJ01000005">
    <property type="protein sequence ID" value="MSA88718.1"/>
    <property type="molecule type" value="Genomic_DNA"/>
</dbReference>
<comment type="caution">
    <text evidence="2">The sequence shown here is derived from an EMBL/GenBank/DDBJ whole genome shotgun (WGS) entry which is preliminary data.</text>
</comment>
<keyword evidence="5" id="KW-1185">Reference proteome</keyword>
<dbReference type="EMBL" id="WKPI01000004">
    <property type="protein sequence ID" value="MSC32265.1"/>
    <property type="molecule type" value="Genomic_DNA"/>
</dbReference>